<dbReference type="InterPro" id="IPR043502">
    <property type="entry name" value="DNA/RNA_pol_sf"/>
</dbReference>
<gene>
    <name evidence="2" type="ORF">E3N88_07342</name>
</gene>
<keyword evidence="3" id="KW-1185">Reference proteome</keyword>
<evidence type="ECO:0000313" key="2">
    <source>
        <dbReference type="EMBL" id="KAD6796446.1"/>
    </source>
</evidence>
<dbReference type="AlphaFoldDB" id="A0A5N6PSQ0"/>
<dbReference type="InterPro" id="IPR053134">
    <property type="entry name" value="RNA-dir_DNA_polymerase"/>
</dbReference>
<proteinExistence type="predicted"/>
<dbReference type="PANTHER" id="PTHR24559">
    <property type="entry name" value="TRANSPOSON TY3-I GAG-POL POLYPROTEIN"/>
    <property type="match status" value="1"/>
</dbReference>
<evidence type="ECO:0000313" key="3">
    <source>
        <dbReference type="Proteomes" id="UP000326396"/>
    </source>
</evidence>
<feature type="domain" description="Reverse transcriptase" evidence="1">
    <location>
        <begin position="421"/>
        <end position="529"/>
    </location>
</feature>
<dbReference type="InterPro" id="IPR043128">
    <property type="entry name" value="Rev_trsase/Diguanyl_cyclase"/>
</dbReference>
<protein>
    <recommendedName>
        <fullName evidence="1">Reverse transcriptase domain-containing protein</fullName>
    </recommendedName>
</protein>
<sequence length="586" mass="67275">MRLTTHTQRSYFVAVVGYAQPDGGVAAAVPELSTEVLGRLPEKMAARDERMWWLDDVVVEEMMMAGGAGSPDGARSLNRLKKEKVEDSAREVIRYEIHTGRMLGCMKIWGHMQPRQFQPHQQSLFQNEGTSSSAQLEKKETMEEMLAATLRIQLADRSVKYPRGIMENMLVKRALIDVFDGKLTFRVDDDTITFDIKKSMRHTKGHDDTLYFIDTFMSHVGRCLQEICEKDTLDTQILSMMNQEVVMTDSSFEQESSDLDSNPPHDEKVFEVIERKEPEVKPSVVEPPSLELKELPSHLKYAFLDDDSKLLVIIAKNLTVEEKERLLKVLRKHKQAIAWKIMDIKGINPTFCTHKILMEDEYKPVVQHQRRLNPNMQEVVVPKKGGMTVFANEKNELIPTRTVMGWRACIDCRKLNDATRYFQIPITLEDQEKTTFKCPFGTFAYRRMPFGLCNAPATFQRCMVAIFRDMIEDSMEVFMDDFSVFGDSFDKCLHSLECMLARCEETNLLLNWEKCHVMVREGNVLGHKISQQGLEVDRAKVETIARLPPPTSVKAIRIFLEFQKRSSPILTTFTRVTSNVNCPHGD</sequence>
<dbReference type="EMBL" id="SZYD01000003">
    <property type="protein sequence ID" value="KAD6796446.1"/>
    <property type="molecule type" value="Genomic_DNA"/>
</dbReference>
<dbReference type="Proteomes" id="UP000326396">
    <property type="component" value="Linkage Group LG11"/>
</dbReference>
<dbReference type="Gene3D" id="3.30.70.270">
    <property type="match status" value="1"/>
</dbReference>
<organism evidence="2 3">
    <name type="scientific">Mikania micrantha</name>
    <name type="common">bitter vine</name>
    <dbReference type="NCBI Taxonomy" id="192012"/>
    <lineage>
        <taxon>Eukaryota</taxon>
        <taxon>Viridiplantae</taxon>
        <taxon>Streptophyta</taxon>
        <taxon>Embryophyta</taxon>
        <taxon>Tracheophyta</taxon>
        <taxon>Spermatophyta</taxon>
        <taxon>Magnoliopsida</taxon>
        <taxon>eudicotyledons</taxon>
        <taxon>Gunneridae</taxon>
        <taxon>Pentapetalae</taxon>
        <taxon>asterids</taxon>
        <taxon>campanulids</taxon>
        <taxon>Asterales</taxon>
        <taxon>Asteraceae</taxon>
        <taxon>Asteroideae</taxon>
        <taxon>Heliantheae alliance</taxon>
        <taxon>Eupatorieae</taxon>
        <taxon>Mikania</taxon>
    </lineage>
</organism>
<dbReference type="SUPFAM" id="SSF56672">
    <property type="entry name" value="DNA/RNA polymerases"/>
    <property type="match status" value="1"/>
</dbReference>
<accession>A0A5N6PSQ0</accession>
<reference evidence="2 3" key="1">
    <citation type="submission" date="2019-05" db="EMBL/GenBank/DDBJ databases">
        <title>Mikania micrantha, genome provides insights into the molecular mechanism of rapid growth.</title>
        <authorList>
            <person name="Liu B."/>
        </authorList>
    </citation>
    <scope>NUCLEOTIDE SEQUENCE [LARGE SCALE GENOMIC DNA]</scope>
    <source>
        <strain evidence="2">NLD-2019</strain>
        <tissue evidence="2">Leaf</tissue>
    </source>
</reference>
<name>A0A5N6PSQ0_9ASTR</name>
<dbReference type="InterPro" id="IPR000477">
    <property type="entry name" value="RT_dom"/>
</dbReference>
<dbReference type="PANTHER" id="PTHR24559:SF444">
    <property type="entry name" value="REVERSE TRANSCRIPTASE DOMAIN-CONTAINING PROTEIN"/>
    <property type="match status" value="1"/>
</dbReference>
<dbReference type="CDD" id="cd01647">
    <property type="entry name" value="RT_LTR"/>
    <property type="match status" value="1"/>
</dbReference>
<dbReference type="OrthoDB" id="1738562at2759"/>
<comment type="caution">
    <text evidence="2">The sequence shown here is derived from an EMBL/GenBank/DDBJ whole genome shotgun (WGS) entry which is preliminary data.</text>
</comment>
<evidence type="ECO:0000259" key="1">
    <source>
        <dbReference type="Pfam" id="PF00078"/>
    </source>
</evidence>
<dbReference type="Pfam" id="PF00078">
    <property type="entry name" value="RVT_1"/>
    <property type="match status" value="1"/>
</dbReference>